<feature type="region of interest" description="Disordered" evidence="1">
    <location>
        <begin position="446"/>
        <end position="467"/>
    </location>
</feature>
<name>A0A7E5WH24_TRINI</name>
<proteinExistence type="predicted"/>
<dbReference type="AlphaFoldDB" id="A0A7E5WH24"/>
<feature type="compositionally biased region" description="Basic and acidic residues" evidence="1">
    <location>
        <begin position="267"/>
        <end position="301"/>
    </location>
</feature>
<dbReference type="InParanoid" id="A0A7E5WH24"/>
<feature type="region of interest" description="Disordered" evidence="1">
    <location>
        <begin position="267"/>
        <end position="302"/>
    </location>
</feature>
<gene>
    <name evidence="5" type="primary">LOC113502597</name>
</gene>
<dbReference type="GeneID" id="113502597"/>
<keyword evidence="2" id="KW-0812">Transmembrane</keyword>
<feature type="transmembrane region" description="Helical" evidence="2">
    <location>
        <begin position="326"/>
        <end position="347"/>
    </location>
</feature>
<organism evidence="4 5">
    <name type="scientific">Trichoplusia ni</name>
    <name type="common">Cabbage looper</name>
    <dbReference type="NCBI Taxonomy" id="7111"/>
    <lineage>
        <taxon>Eukaryota</taxon>
        <taxon>Metazoa</taxon>
        <taxon>Ecdysozoa</taxon>
        <taxon>Arthropoda</taxon>
        <taxon>Hexapoda</taxon>
        <taxon>Insecta</taxon>
        <taxon>Pterygota</taxon>
        <taxon>Neoptera</taxon>
        <taxon>Endopterygota</taxon>
        <taxon>Lepidoptera</taxon>
        <taxon>Glossata</taxon>
        <taxon>Ditrysia</taxon>
        <taxon>Noctuoidea</taxon>
        <taxon>Noctuidae</taxon>
        <taxon>Plusiinae</taxon>
        <taxon>Trichoplusia</taxon>
    </lineage>
</organism>
<feature type="chain" id="PRO_5028853334" evidence="3">
    <location>
        <begin position="19"/>
        <end position="659"/>
    </location>
</feature>
<feature type="signal peptide" evidence="3">
    <location>
        <begin position="1"/>
        <end position="18"/>
    </location>
</feature>
<keyword evidence="2" id="KW-1133">Transmembrane helix</keyword>
<dbReference type="KEGG" id="tnl:113502597"/>
<accession>A0A7E5WH24</accession>
<dbReference type="Proteomes" id="UP000322000">
    <property type="component" value="Chromosome 17"/>
</dbReference>
<reference evidence="5" key="1">
    <citation type="submission" date="2025-08" db="UniProtKB">
        <authorList>
            <consortium name="RefSeq"/>
        </authorList>
    </citation>
    <scope>IDENTIFICATION</scope>
</reference>
<evidence type="ECO:0000256" key="1">
    <source>
        <dbReference type="SAM" id="MobiDB-lite"/>
    </source>
</evidence>
<keyword evidence="4" id="KW-1185">Reference proteome</keyword>
<evidence type="ECO:0000313" key="4">
    <source>
        <dbReference type="Proteomes" id="UP000322000"/>
    </source>
</evidence>
<evidence type="ECO:0000256" key="2">
    <source>
        <dbReference type="SAM" id="Phobius"/>
    </source>
</evidence>
<protein>
    <submittedName>
        <fullName evidence="5">Uncharacterized protein LOC113502597</fullName>
    </submittedName>
</protein>
<keyword evidence="2" id="KW-0472">Membrane</keyword>
<evidence type="ECO:0000256" key="3">
    <source>
        <dbReference type="SAM" id="SignalP"/>
    </source>
</evidence>
<keyword evidence="3" id="KW-0732">Signal</keyword>
<evidence type="ECO:0000313" key="5">
    <source>
        <dbReference type="RefSeq" id="XP_026740025.1"/>
    </source>
</evidence>
<sequence>MNFYISFILFNIIMCVCSKNIVTKSGLHQPTPCSIGLKFFAEINNTSGEDCTVEIHPDECCLVSNDSQCNIVELIGSATDFIPEGTSKTLNLIAPLLDPYNRKGYCTIYVDFKSKSKPKNFIRDTIKIKFDTTIRKSNLPDGAKVCRHIDEDPMNECKPVNCDVYYNGKRSYFNVIKRRCVEIPPCVAYTENDITRTAYNPISNKCFSKPAISKEDIDFIKTLTGGTTRKTKDILIIKLMDKSNCSGYPSYDDYQFNSISRIKGVKMPDDKETTKEKTTTEKTTKKEPEKKKEQTTQKVEETTTCAPMTRQERIHRILRYLQNNKYTLIILSSVICLQCCLICTMIYCLTKNCSCCKKKKIINRFFNYRQDASVTTPLICTSNIDTETTDYQYLSESSNYIDKKIKCYKACQKERKNNVKLSMSDDILSKCLTRRDWHRLPRSETIPEMRNDEESKSNVTKDEHKKSNDMKVNFLDEKKQKTIKSIVKKVDNKNNTENLSDSSEKIIRCHSYNNYDSNITGFKKSSHSKHYAVYKQDNVAMEQGAQACFSNDSIDDFLSERGVIFIGDNASKYSYTSISSAAKSSESSQSSETSKRNVVKNIITSLARKAKGPSSDPGLEKKDLDLELLHLSRASVCSSSNDTDLEKDLKIIKDSTSSL</sequence>
<dbReference type="RefSeq" id="XP_026740025.1">
    <property type="nucleotide sequence ID" value="XM_026884224.1"/>
</dbReference>
<dbReference type="OrthoDB" id="5977855at2759"/>